<keyword evidence="6" id="KW-1185">Reference proteome</keyword>
<evidence type="ECO:0000313" key="6">
    <source>
        <dbReference type="Proteomes" id="UP000366945"/>
    </source>
</evidence>
<dbReference type="Pfam" id="PF01553">
    <property type="entry name" value="Acyltransferase"/>
    <property type="match status" value="1"/>
</dbReference>
<proteinExistence type="predicted"/>
<evidence type="ECO:0000256" key="2">
    <source>
        <dbReference type="ARBA" id="ARBA00022679"/>
    </source>
</evidence>
<dbReference type="SMART" id="SM00563">
    <property type="entry name" value="PlsC"/>
    <property type="match status" value="1"/>
</dbReference>
<dbReference type="GeneID" id="300405694"/>
<keyword evidence="2" id="KW-0808">Transferase</keyword>
<evidence type="ECO:0000313" key="5">
    <source>
        <dbReference type="EMBL" id="VVE31574.1"/>
    </source>
</evidence>
<dbReference type="EMBL" id="CABPSK010000003">
    <property type="protein sequence ID" value="VVE31574.1"/>
    <property type="molecule type" value="Genomic_DNA"/>
</dbReference>
<accession>A0A5E4X5G1</accession>
<dbReference type="OrthoDB" id="9808424at2"/>
<dbReference type="RefSeq" id="WP_150680900.1">
    <property type="nucleotide sequence ID" value="NZ_CABPSK010000003.1"/>
</dbReference>
<dbReference type="GO" id="GO:0006654">
    <property type="term" value="P:phosphatidic acid biosynthetic process"/>
    <property type="evidence" value="ECO:0007669"/>
    <property type="project" value="TreeGrafter"/>
</dbReference>
<protein>
    <recommendedName>
        <fullName evidence="4">Phospholipid/glycerol acyltransferase domain-containing protein</fullName>
    </recommendedName>
</protein>
<sequence>MNNFQQRRLLGLVRLVVGAHGRFLLPPSACQTIYFANHTSHIDTLAILAALPESLRENVRPVAARDYWDSSPSKRYIAQRMLDVILIDRSGERTAENATDPLAPVDAALDVGESVILFPEGTRNADGEVHAFRSGLYWLAKRHPDVDLVPVYLSNLARAMPKGRFLPIPFMCEAMFGSPLHLLPDEPKAAFLDRTRQHIIDLRDRKG</sequence>
<evidence type="ECO:0000256" key="3">
    <source>
        <dbReference type="ARBA" id="ARBA00023315"/>
    </source>
</evidence>
<dbReference type="Proteomes" id="UP000366945">
    <property type="component" value="Unassembled WGS sequence"/>
</dbReference>
<comment type="pathway">
    <text evidence="1">Lipid metabolism.</text>
</comment>
<dbReference type="InterPro" id="IPR002123">
    <property type="entry name" value="Plipid/glycerol_acylTrfase"/>
</dbReference>
<dbReference type="SUPFAM" id="SSF69593">
    <property type="entry name" value="Glycerol-3-phosphate (1)-acyltransferase"/>
    <property type="match status" value="1"/>
</dbReference>
<dbReference type="PANTHER" id="PTHR10434">
    <property type="entry name" value="1-ACYL-SN-GLYCEROL-3-PHOSPHATE ACYLTRANSFERASE"/>
    <property type="match status" value="1"/>
</dbReference>
<name>A0A5E4X5G1_9BURK</name>
<evidence type="ECO:0000256" key="1">
    <source>
        <dbReference type="ARBA" id="ARBA00005189"/>
    </source>
</evidence>
<dbReference type="GO" id="GO:0003841">
    <property type="term" value="F:1-acylglycerol-3-phosphate O-acyltransferase activity"/>
    <property type="evidence" value="ECO:0007669"/>
    <property type="project" value="TreeGrafter"/>
</dbReference>
<reference evidence="5 6" key="1">
    <citation type="submission" date="2019-08" db="EMBL/GenBank/DDBJ databases">
        <authorList>
            <person name="Peeters C."/>
        </authorList>
    </citation>
    <scope>NUCLEOTIDE SEQUENCE [LARGE SCALE GENOMIC DNA]</scope>
    <source>
        <strain evidence="5 6">LMG 31114</strain>
    </source>
</reference>
<dbReference type="CDD" id="cd07989">
    <property type="entry name" value="LPLAT_AGPAT-like"/>
    <property type="match status" value="1"/>
</dbReference>
<dbReference type="PANTHER" id="PTHR10434:SF11">
    <property type="entry name" value="1-ACYL-SN-GLYCEROL-3-PHOSPHATE ACYLTRANSFERASE"/>
    <property type="match status" value="1"/>
</dbReference>
<keyword evidence="3" id="KW-0012">Acyltransferase</keyword>
<gene>
    <name evidence="5" type="ORF">PPN31114_03690</name>
</gene>
<feature type="domain" description="Phospholipid/glycerol acyltransferase" evidence="4">
    <location>
        <begin position="32"/>
        <end position="156"/>
    </location>
</feature>
<organism evidence="5 6">
    <name type="scientific">Pandoraea pneumonica</name>
    <dbReference type="NCBI Taxonomy" id="2508299"/>
    <lineage>
        <taxon>Bacteria</taxon>
        <taxon>Pseudomonadati</taxon>
        <taxon>Pseudomonadota</taxon>
        <taxon>Betaproteobacteria</taxon>
        <taxon>Burkholderiales</taxon>
        <taxon>Burkholderiaceae</taxon>
        <taxon>Pandoraea</taxon>
    </lineage>
</organism>
<evidence type="ECO:0000259" key="4">
    <source>
        <dbReference type="SMART" id="SM00563"/>
    </source>
</evidence>
<dbReference type="AlphaFoldDB" id="A0A5E4X5G1"/>